<dbReference type="InterPro" id="IPR036188">
    <property type="entry name" value="FAD/NAD-bd_sf"/>
</dbReference>
<dbReference type="Gene3D" id="3.40.30.10">
    <property type="entry name" value="Glutaredoxin"/>
    <property type="match status" value="2"/>
</dbReference>
<protein>
    <submittedName>
        <fullName evidence="2">Uncharacterized protein</fullName>
    </submittedName>
</protein>
<dbReference type="SUPFAM" id="SSF52833">
    <property type="entry name" value="Thioredoxin-like"/>
    <property type="match status" value="1"/>
</dbReference>
<feature type="chain" id="PRO_5036402675" evidence="1">
    <location>
        <begin position="24"/>
        <end position="1295"/>
    </location>
</feature>
<gene>
    <name evidence="2" type="ORF">DSTB1V02_LOCUS1340</name>
</gene>
<dbReference type="SUPFAM" id="SSF51905">
    <property type="entry name" value="FAD/NAD(P)-binding domain"/>
    <property type="match status" value="1"/>
</dbReference>
<name>A0A7R8ZYP7_9CRUS</name>
<evidence type="ECO:0000256" key="1">
    <source>
        <dbReference type="SAM" id="SignalP"/>
    </source>
</evidence>
<proteinExistence type="predicted"/>
<dbReference type="InterPro" id="IPR040090">
    <property type="entry name" value="TXNDC16"/>
</dbReference>
<dbReference type="EMBL" id="LR899641">
    <property type="protein sequence ID" value="CAD7241346.1"/>
    <property type="molecule type" value="Genomic_DNA"/>
</dbReference>
<keyword evidence="1" id="KW-0732">Signal</keyword>
<dbReference type="OrthoDB" id="66881at2759"/>
<dbReference type="Proteomes" id="UP000677054">
    <property type="component" value="Unassembled WGS sequence"/>
</dbReference>
<dbReference type="Pfam" id="PF13738">
    <property type="entry name" value="Pyr_redox_3"/>
    <property type="match status" value="1"/>
</dbReference>
<dbReference type="PANTHER" id="PTHR22699:SF1">
    <property type="entry name" value="THIOREDOXIN DOMAIN-CONTAINING PROTEIN 16"/>
    <property type="match status" value="1"/>
</dbReference>
<dbReference type="Gene3D" id="3.50.50.60">
    <property type="entry name" value="FAD/NAD(P)-binding domain"/>
    <property type="match status" value="2"/>
</dbReference>
<dbReference type="InterPro" id="IPR036249">
    <property type="entry name" value="Thioredoxin-like_sf"/>
</dbReference>
<sequence length="1295" mass="147932">MESGAFSLLIPLLCLLGLAEVTGSNQENQQVSIHDYCIVGAGPAGLQLGYFLKQAGRDYIIYDKADRPGSFFVRYPRHRMLISINKRFTGRKNRIFNERHDWNSLLSHDDSLRFPLYSDEFFPQADVLVKYLEDYQKKLGINVQFNTEVKNIVRLPPDVQTRNGTTFFMQDQHGNPLGCRVLIMATGWSQPKLVHFPGSEYVENYNDFDVNPRKYEGKSVLIIGRGNSAFETADAIYKYTNVVHMVSRSRIRLSWNTHYVGDLRGVNNAILDTYQLKSLDGLLEFDVSRMKLDRRNGKLYVSVDWGDQYNDSSIYPRVKPDSEDNFDNFPFRLPYDHVLSCLGFVFDDSPFHESTKQERAAKIPKFPAIRYDFQSWNTEDLYFAGTLAHSLDHRKSAGGFIHGFRYAGEAYTEHRAAPHVIPFGGLPPPCFPIWWPSASMSSHVASPATSFGLVNRLMPFHVRSLHKIMEYRYHGRPWPSAQYPMSELLNVVVKRMNEAAGPYQMLSFLGDVVILLHEPPVNANGGFSELISHPVDYSRKYSSFGHDFHPVVIFPHSTFVYLEEFPVKLLPHFAEVTGHTGSQILVIINEYGPGFSGPDVDTLGPDRASTGGPMEAHKSNFLHPVLYYYDGYLPTGEMCDKLIALRERGDVEEEIMESNPKDWPYGLPKPSKMHHVVEDFLSVWLGSMTHVLPLRRFLETISGQDLRHYLNVHCFDVALNFANVPQSCHNFLDGRGLQFSVREGTDIVNYLVRPLFGVLALGETPAEKKKMECTDEDFDWVPNQVNRTQVLENRRGKFYRSTADIFAHDPMDETEEMESMLFIYEDRHPEYMIEDDDVQMIWRWSRSAVPSHFLDSPLEVLTEQDYQTKTSHVQHGLILFYLPWDGASRTAMEQLFTVLAEFHKDPDFQVPFLGTLNCFDWPLICEQEMINEYPTLRLIKDGHMLPYQRQLTIQELTSTLKLLQRPAVERIRTAKEAENFLSAETLDKYEVDNSVILVWPDLANKCDKGRLEVLGPLIGKYMFALADNSSSNTLYQKYGRHLGLLHRGQPWAIVARGSDGYIPHHIRSVLIPHNNRTISGSIADFTIPIFGELNAATYPMYARTGKPLVMLFGTEFQRIAPASILGHLAASNAFPQFHFVWLNSDMPGVLVATEDGGHIAILDQGMNKAFWYDENTSSEKDIRVWISDFLQGKLSPQGERPRADWVPAQGSYDFLEMIHIDMMAKKEAEMMAQELKDTMHHRERIPSMPVKESQVNLTSTKEDSPKVLIDTTATLLTIRSMSEAYGQKGFRNSII</sequence>
<dbReference type="CDD" id="cd02961">
    <property type="entry name" value="PDI_a_family"/>
    <property type="match status" value="1"/>
</dbReference>
<dbReference type="PANTHER" id="PTHR22699">
    <property type="entry name" value="THIOREDOXIN DOMAIN-CONTAINING PROTEIN 16"/>
    <property type="match status" value="1"/>
</dbReference>
<evidence type="ECO:0000313" key="3">
    <source>
        <dbReference type="Proteomes" id="UP000677054"/>
    </source>
</evidence>
<keyword evidence="3" id="KW-1185">Reference proteome</keyword>
<feature type="signal peptide" evidence="1">
    <location>
        <begin position="1"/>
        <end position="23"/>
    </location>
</feature>
<reference evidence="2" key="1">
    <citation type="submission" date="2020-11" db="EMBL/GenBank/DDBJ databases">
        <authorList>
            <person name="Tran Van P."/>
        </authorList>
    </citation>
    <scope>NUCLEOTIDE SEQUENCE</scope>
</reference>
<organism evidence="2">
    <name type="scientific">Darwinula stevensoni</name>
    <dbReference type="NCBI Taxonomy" id="69355"/>
    <lineage>
        <taxon>Eukaryota</taxon>
        <taxon>Metazoa</taxon>
        <taxon>Ecdysozoa</taxon>
        <taxon>Arthropoda</taxon>
        <taxon>Crustacea</taxon>
        <taxon>Oligostraca</taxon>
        <taxon>Ostracoda</taxon>
        <taxon>Podocopa</taxon>
        <taxon>Podocopida</taxon>
        <taxon>Darwinulocopina</taxon>
        <taxon>Darwinuloidea</taxon>
        <taxon>Darwinulidae</taxon>
        <taxon>Darwinula</taxon>
    </lineage>
</organism>
<accession>A0A7R8ZYP7</accession>
<dbReference type="EMBL" id="CAJPEV010000124">
    <property type="protein sequence ID" value="CAG0880992.1"/>
    <property type="molecule type" value="Genomic_DNA"/>
</dbReference>
<evidence type="ECO:0000313" key="2">
    <source>
        <dbReference type="EMBL" id="CAD7241346.1"/>
    </source>
</evidence>